<reference evidence="3" key="1">
    <citation type="journal article" date="2016" name="Nat. Commun.">
        <title>The Gonium pectorale genome demonstrates co-option of cell cycle regulation during the evolution of multicellularity.</title>
        <authorList>
            <person name="Hanschen E.R."/>
            <person name="Marriage T.N."/>
            <person name="Ferris P.J."/>
            <person name="Hamaji T."/>
            <person name="Toyoda A."/>
            <person name="Fujiyama A."/>
            <person name="Neme R."/>
            <person name="Noguchi H."/>
            <person name="Minakuchi Y."/>
            <person name="Suzuki M."/>
            <person name="Kawai-Toyooka H."/>
            <person name="Smith D.R."/>
            <person name="Sparks H."/>
            <person name="Anderson J."/>
            <person name="Bakaric R."/>
            <person name="Luria V."/>
            <person name="Karger A."/>
            <person name="Kirschner M.W."/>
            <person name="Durand P.M."/>
            <person name="Michod R.E."/>
            <person name="Nozaki H."/>
            <person name="Olson B.J."/>
        </authorList>
    </citation>
    <scope>NUCLEOTIDE SEQUENCE [LARGE SCALE GENOMIC DNA]</scope>
    <source>
        <strain evidence="3">NIES-2863</strain>
    </source>
</reference>
<sequence>MDARDSPSSPHPPQPQPPPQLPPQPQPQPGSATWVASGLSADCMQRVWAASTPSLAEASPREAAMLLWSLASLSVRPPDDWAAALLRAVQPALRAGAGPGTGRVSSQTLGVLVYSLGRLRLRPPGSWMALALAEIEARAAASSSAAKGTAGAGGAVDAGGAVGMGLDPGVVRGLLVGLAELEWPLPEGWLGRVLRDVAPQLLAMRPAHRTQTYAAVASLDAALADRLGYEFCELPGMLAARWRGRGGADGGRAGARWEGVGVGEEGAGQQRSLFNRSRGGWA</sequence>
<evidence type="ECO:0000256" key="1">
    <source>
        <dbReference type="SAM" id="MobiDB-lite"/>
    </source>
</evidence>
<comment type="caution">
    <text evidence="2">The sequence shown here is derived from an EMBL/GenBank/DDBJ whole genome shotgun (WGS) entry which is preliminary data.</text>
</comment>
<dbReference type="AlphaFoldDB" id="A0A150GCN1"/>
<dbReference type="STRING" id="33097.A0A150GCN1"/>
<accession>A0A150GCN1</accession>
<name>A0A150GCN1_GONPE</name>
<dbReference type="Proteomes" id="UP000075714">
    <property type="component" value="Unassembled WGS sequence"/>
</dbReference>
<protein>
    <submittedName>
        <fullName evidence="2">Uncharacterized protein</fullName>
    </submittedName>
</protein>
<keyword evidence="3" id="KW-1185">Reference proteome</keyword>
<dbReference type="OrthoDB" id="550942at2759"/>
<proteinExistence type="predicted"/>
<feature type="compositionally biased region" description="Pro residues" evidence="1">
    <location>
        <begin position="9"/>
        <end position="28"/>
    </location>
</feature>
<organism evidence="2 3">
    <name type="scientific">Gonium pectorale</name>
    <name type="common">Green alga</name>
    <dbReference type="NCBI Taxonomy" id="33097"/>
    <lineage>
        <taxon>Eukaryota</taxon>
        <taxon>Viridiplantae</taxon>
        <taxon>Chlorophyta</taxon>
        <taxon>core chlorophytes</taxon>
        <taxon>Chlorophyceae</taxon>
        <taxon>CS clade</taxon>
        <taxon>Chlamydomonadales</taxon>
        <taxon>Volvocaceae</taxon>
        <taxon>Gonium</taxon>
    </lineage>
</organism>
<evidence type="ECO:0000313" key="2">
    <source>
        <dbReference type="EMBL" id="KXZ47325.1"/>
    </source>
</evidence>
<evidence type="ECO:0000313" key="3">
    <source>
        <dbReference type="Proteomes" id="UP000075714"/>
    </source>
</evidence>
<gene>
    <name evidence="2" type="ORF">GPECTOR_36g49</name>
</gene>
<feature type="region of interest" description="Disordered" evidence="1">
    <location>
        <begin position="1"/>
        <end position="34"/>
    </location>
</feature>
<dbReference type="EMBL" id="LSYV01000037">
    <property type="protein sequence ID" value="KXZ47325.1"/>
    <property type="molecule type" value="Genomic_DNA"/>
</dbReference>